<reference evidence="2" key="1">
    <citation type="journal article" date="2006" name="PLoS Biol.">
        <title>Macronuclear genome sequence of the ciliate Tetrahymena thermophila, a model eukaryote.</title>
        <authorList>
            <person name="Eisen J.A."/>
            <person name="Coyne R.S."/>
            <person name="Wu M."/>
            <person name="Wu D."/>
            <person name="Thiagarajan M."/>
            <person name="Wortman J.R."/>
            <person name="Badger J.H."/>
            <person name="Ren Q."/>
            <person name="Amedeo P."/>
            <person name="Jones K.M."/>
            <person name="Tallon L.J."/>
            <person name="Delcher A.L."/>
            <person name="Salzberg S.L."/>
            <person name="Silva J.C."/>
            <person name="Haas B.J."/>
            <person name="Majoros W.H."/>
            <person name="Farzad M."/>
            <person name="Carlton J.M."/>
            <person name="Smith R.K. Jr."/>
            <person name="Garg J."/>
            <person name="Pearlman R.E."/>
            <person name="Karrer K.M."/>
            <person name="Sun L."/>
            <person name="Manning G."/>
            <person name="Elde N.C."/>
            <person name="Turkewitz A.P."/>
            <person name="Asai D.J."/>
            <person name="Wilkes D.E."/>
            <person name="Wang Y."/>
            <person name="Cai H."/>
            <person name="Collins K."/>
            <person name="Stewart B.A."/>
            <person name="Lee S.R."/>
            <person name="Wilamowska K."/>
            <person name="Weinberg Z."/>
            <person name="Ruzzo W.L."/>
            <person name="Wloga D."/>
            <person name="Gaertig J."/>
            <person name="Frankel J."/>
            <person name="Tsao C.-C."/>
            <person name="Gorovsky M.A."/>
            <person name="Keeling P.J."/>
            <person name="Waller R.F."/>
            <person name="Patron N.J."/>
            <person name="Cherry J.M."/>
            <person name="Stover N.A."/>
            <person name="Krieger C.J."/>
            <person name="del Toro C."/>
            <person name="Ryder H.F."/>
            <person name="Williamson S.C."/>
            <person name="Barbeau R.A."/>
            <person name="Hamilton E.P."/>
            <person name="Orias E."/>
        </authorList>
    </citation>
    <scope>NUCLEOTIDE SEQUENCE [LARGE SCALE GENOMIC DNA]</scope>
    <source>
        <strain evidence="2">SB210</strain>
    </source>
</reference>
<dbReference type="Proteomes" id="UP000009168">
    <property type="component" value="Unassembled WGS sequence"/>
</dbReference>
<dbReference type="AlphaFoldDB" id="I7M6V0"/>
<protein>
    <submittedName>
        <fullName evidence="1">Uncharacterized protein</fullName>
    </submittedName>
</protein>
<accession>I7M6V0</accession>
<dbReference type="GeneID" id="7835108"/>
<keyword evidence="2" id="KW-1185">Reference proteome</keyword>
<organism evidence="1 2">
    <name type="scientific">Tetrahymena thermophila (strain SB210)</name>
    <dbReference type="NCBI Taxonomy" id="312017"/>
    <lineage>
        <taxon>Eukaryota</taxon>
        <taxon>Sar</taxon>
        <taxon>Alveolata</taxon>
        <taxon>Ciliophora</taxon>
        <taxon>Intramacronucleata</taxon>
        <taxon>Oligohymenophorea</taxon>
        <taxon>Hymenostomatida</taxon>
        <taxon>Tetrahymenina</taxon>
        <taxon>Tetrahymenidae</taxon>
        <taxon>Tetrahymena</taxon>
    </lineage>
</organism>
<sequence>MPSVTDFFQGCDKENIAPNRNQQPSLCYLECENEKICYDGQTKFERNDFNNSDSILIANELVYQELKGFNFIQNINEIYNKMKICPKQLDLCIDIQFSQNHILINFANQISKIAKYTKNLKWNINSLIQLETKNENSLIVLTISKDFEEQLISQSIEYIQTGRNSLNTIDN</sequence>
<dbReference type="InParanoid" id="I7M6V0"/>
<dbReference type="KEGG" id="tet:TTHERM_00057200"/>
<name>I7M6V0_TETTS</name>
<gene>
    <name evidence="1" type="ORF">TTHERM_00057200</name>
</gene>
<dbReference type="EMBL" id="GG662853">
    <property type="protein sequence ID" value="EAR87307.2"/>
    <property type="molecule type" value="Genomic_DNA"/>
</dbReference>
<dbReference type="RefSeq" id="XP_001007552.2">
    <property type="nucleotide sequence ID" value="XM_001007552.2"/>
</dbReference>
<proteinExistence type="predicted"/>
<evidence type="ECO:0000313" key="2">
    <source>
        <dbReference type="Proteomes" id="UP000009168"/>
    </source>
</evidence>
<evidence type="ECO:0000313" key="1">
    <source>
        <dbReference type="EMBL" id="EAR87307.2"/>
    </source>
</evidence>